<comment type="catalytic activity">
    <reaction evidence="10">
        <text>7,8-dihydroneopterin 3'-triphosphate + H2O = 6-carboxy-5,6,7,8-tetrahydropterin + triphosphate + acetaldehyde + 2 H(+)</text>
        <dbReference type="Rhea" id="RHEA:27966"/>
        <dbReference type="ChEBI" id="CHEBI:15343"/>
        <dbReference type="ChEBI" id="CHEBI:15377"/>
        <dbReference type="ChEBI" id="CHEBI:15378"/>
        <dbReference type="ChEBI" id="CHEBI:18036"/>
        <dbReference type="ChEBI" id="CHEBI:58462"/>
        <dbReference type="ChEBI" id="CHEBI:61032"/>
        <dbReference type="EC" id="4.1.2.50"/>
    </reaction>
</comment>
<dbReference type="EC" id="4.1.2.50" evidence="4"/>
<name>G2DX08_9GAMM</name>
<evidence type="ECO:0000256" key="8">
    <source>
        <dbReference type="ARBA" id="ARBA00023239"/>
    </source>
</evidence>
<comment type="caution">
    <text evidence="11">The sequence shown here is derived from an EMBL/GenBank/DDBJ whole genome shotgun (WGS) entry which is preliminary data.</text>
</comment>
<dbReference type="eggNOG" id="COG0720">
    <property type="taxonomic scope" value="Bacteria"/>
</dbReference>
<dbReference type="PANTHER" id="PTHR12589">
    <property type="entry name" value="PYRUVOYL TETRAHYDROBIOPTERIN SYNTHASE"/>
    <property type="match status" value="1"/>
</dbReference>
<dbReference type="InterPro" id="IPR007115">
    <property type="entry name" value="6-PTP_synth/QueD"/>
</dbReference>
<dbReference type="Gene3D" id="3.30.479.10">
    <property type="entry name" value="6-pyruvoyl tetrahydropterin synthase/QueD"/>
    <property type="match status" value="1"/>
</dbReference>
<keyword evidence="6" id="KW-0479">Metal-binding</keyword>
<dbReference type="GO" id="GO:0046872">
    <property type="term" value="F:metal ion binding"/>
    <property type="evidence" value="ECO:0007669"/>
    <property type="project" value="UniProtKB-KW"/>
</dbReference>
<dbReference type="Pfam" id="PF01242">
    <property type="entry name" value="PTPS"/>
    <property type="match status" value="1"/>
</dbReference>
<proteinExistence type="inferred from homology"/>
<evidence type="ECO:0000256" key="3">
    <source>
        <dbReference type="ARBA" id="ARBA00008900"/>
    </source>
</evidence>
<evidence type="ECO:0000256" key="9">
    <source>
        <dbReference type="ARBA" id="ARBA00031449"/>
    </source>
</evidence>
<comment type="cofactor">
    <cofactor evidence="1">
        <name>Zn(2+)</name>
        <dbReference type="ChEBI" id="CHEBI:29105"/>
    </cofactor>
</comment>
<dbReference type="InterPro" id="IPR038418">
    <property type="entry name" value="6-PTP_synth/QueD_sf"/>
</dbReference>
<gene>
    <name evidence="11" type="ORF">ThidrDRAFT_0569</name>
</gene>
<evidence type="ECO:0000256" key="4">
    <source>
        <dbReference type="ARBA" id="ARBA00012982"/>
    </source>
</evidence>
<reference evidence="11 12" key="1">
    <citation type="submission" date="2011-06" db="EMBL/GenBank/DDBJ databases">
        <title>The draft genome of Thiorhodococcus drewsii AZ1.</title>
        <authorList>
            <consortium name="US DOE Joint Genome Institute (JGI-PGF)"/>
            <person name="Lucas S."/>
            <person name="Han J."/>
            <person name="Lapidus A."/>
            <person name="Cheng J.-F."/>
            <person name="Goodwin L."/>
            <person name="Pitluck S."/>
            <person name="Peters L."/>
            <person name="Land M.L."/>
            <person name="Hauser L."/>
            <person name="Vogl K."/>
            <person name="Liu Z."/>
            <person name="Imhoff J."/>
            <person name="Thiel V."/>
            <person name="Frigaard N.-U."/>
            <person name="Bryant D.A."/>
            <person name="Woyke T.J."/>
        </authorList>
    </citation>
    <scope>NUCLEOTIDE SEQUENCE [LARGE SCALE GENOMIC DNA]</scope>
    <source>
        <strain evidence="11 12">AZ1</strain>
    </source>
</reference>
<dbReference type="STRING" id="765913.ThidrDRAFT_0569"/>
<protein>
    <recommendedName>
        <fullName evidence="5">6-carboxy-5,6,7,8-tetrahydropterin synthase</fullName>
        <ecNumber evidence="4">4.1.2.50</ecNumber>
    </recommendedName>
    <alternativeName>
        <fullName evidence="9">Queuosine biosynthesis protein QueD</fullName>
    </alternativeName>
</protein>
<dbReference type="Proteomes" id="UP000004200">
    <property type="component" value="Unassembled WGS sequence"/>
</dbReference>
<evidence type="ECO:0000256" key="10">
    <source>
        <dbReference type="ARBA" id="ARBA00048807"/>
    </source>
</evidence>
<evidence type="ECO:0000256" key="2">
    <source>
        <dbReference type="ARBA" id="ARBA00005061"/>
    </source>
</evidence>
<comment type="pathway">
    <text evidence="2">Purine metabolism; 7-cyano-7-deazaguanine biosynthesis.</text>
</comment>
<keyword evidence="8" id="KW-0456">Lyase</keyword>
<dbReference type="AlphaFoldDB" id="G2DX08"/>
<keyword evidence="7" id="KW-0862">Zinc</keyword>
<dbReference type="GO" id="GO:0070497">
    <property type="term" value="F:6-carboxytetrahydropterin synthase activity"/>
    <property type="evidence" value="ECO:0007669"/>
    <property type="project" value="UniProtKB-EC"/>
</dbReference>
<evidence type="ECO:0000313" key="12">
    <source>
        <dbReference type="Proteomes" id="UP000004200"/>
    </source>
</evidence>
<evidence type="ECO:0000313" key="11">
    <source>
        <dbReference type="EMBL" id="EGV33362.1"/>
    </source>
</evidence>
<comment type="similarity">
    <text evidence="3">Belongs to the PTPS family. QueD subfamily.</text>
</comment>
<dbReference type="OrthoDB" id="9804698at2"/>
<keyword evidence="12" id="KW-1185">Reference proteome</keyword>
<dbReference type="SUPFAM" id="SSF55620">
    <property type="entry name" value="Tetrahydrobiopterin biosynthesis enzymes-like"/>
    <property type="match status" value="1"/>
</dbReference>
<dbReference type="PANTHER" id="PTHR12589:SF7">
    <property type="entry name" value="6-PYRUVOYL TETRAHYDROBIOPTERIN SYNTHASE"/>
    <property type="match status" value="1"/>
</dbReference>
<organism evidence="11 12">
    <name type="scientific">Thiorhodococcus drewsii AZ1</name>
    <dbReference type="NCBI Taxonomy" id="765913"/>
    <lineage>
        <taxon>Bacteria</taxon>
        <taxon>Pseudomonadati</taxon>
        <taxon>Pseudomonadota</taxon>
        <taxon>Gammaproteobacteria</taxon>
        <taxon>Chromatiales</taxon>
        <taxon>Chromatiaceae</taxon>
        <taxon>Thiorhodococcus</taxon>
    </lineage>
</organism>
<dbReference type="EMBL" id="AFWT01000003">
    <property type="protein sequence ID" value="EGV33362.1"/>
    <property type="molecule type" value="Genomic_DNA"/>
</dbReference>
<dbReference type="UniPathway" id="UPA00391"/>
<evidence type="ECO:0000256" key="5">
    <source>
        <dbReference type="ARBA" id="ARBA00018141"/>
    </source>
</evidence>
<evidence type="ECO:0000256" key="6">
    <source>
        <dbReference type="ARBA" id="ARBA00022723"/>
    </source>
</evidence>
<evidence type="ECO:0000256" key="7">
    <source>
        <dbReference type="ARBA" id="ARBA00022833"/>
    </source>
</evidence>
<sequence length="397" mass="45003">MTMQDMGEVRSVGLEQWLDAEGLTLQEYAIRHHVPLDLLVERNDLNRPDRISDYPPPSHYPGERARAVLRGLGWAGLLREEGDFSVLPGEVRRLDLLFWNLDALSDYGFRFRQEYRYSDRSHRVVAHNRLKAPKSNLSLLDAVPHCPVPPPDFWLALATFVAHVAEWHAGYLFMPFQQASQAHWVAVELERQGITVIELDAADQPGGALLRTHALADTQCLLDRLRPHLSAMPGALERFEQETPTLTVCKNLVFDSAHFITDHPAKCSNLHGGRYALNVKVRGRMDPVTGCVIDYGYLKRVVGRRVIERFDHATLNYAASELAWRSSTEMLCVFIWEQLIDYLPGLVELELHETTQSWCNYSGPSLADFQRDGSDPVLTHFQRQIGASSWRASVAAI</sequence>
<evidence type="ECO:0000256" key="1">
    <source>
        <dbReference type="ARBA" id="ARBA00001947"/>
    </source>
</evidence>
<accession>G2DX08</accession>